<organism evidence="2 3">
    <name type="scientific">Xanthomonas populi</name>
    <dbReference type="NCBI Taxonomy" id="53414"/>
    <lineage>
        <taxon>Bacteria</taxon>
        <taxon>Pseudomonadati</taxon>
        <taxon>Pseudomonadota</taxon>
        <taxon>Gammaproteobacteria</taxon>
        <taxon>Lysobacterales</taxon>
        <taxon>Lysobacteraceae</taxon>
        <taxon>Xanthomonas</taxon>
    </lineage>
</organism>
<keyword evidence="3" id="KW-1185">Reference proteome</keyword>
<gene>
    <name evidence="2" type="ORF">XpopCFBP1817_11385</name>
</gene>
<keyword evidence="1" id="KW-1133">Transmembrane helix</keyword>
<dbReference type="AlphaFoldDB" id="A0A2S7ENG6"/>
<evidence type="ECO:0000256" key="1">
    <source>
        <dbReference type="SAM" id="Phobius"/>
    </source>
</evidence>
<accession>A0A2S7ENG6</accession>
<evidence type="ECO:0000313" key="2">
    <source>
        <dbReference type="EMBL" id="PPU93055.1"/>
    </source>
</evidence>
<keyword evidence="1" id="KW-0472">Membrane</keyword>
<evidence type="ECO:0000313" key="3">
    <source>
        <dbReference type="Proteomes" id="UP000239939"/>
    </source>
</evidence>
<feature type="transmembrane region" description="Helical" evidence="1">
    <location>
        <begin position="105"/>
        <end position="122"/>
    </location>
</feature>
<keyword evidence="1" id="KW-0812">Transmembrane</keyword>
<proteinExistence type="predicted"/>
<sequence>MSTQMKETAKKVTKFAVIGLPKRLIGWDQIKANNRLIADLWRSARTPVDTTARAAQVLERFAQLRPAGRQQLVAGHVRVSRFWWGCAAACLAGALYMIANQAPTMIAMNWLGFAVLAGVFGLKRAYRAWQVETGTLFQSGAFKHFFHNERWFR</sequence>
<name>A0A2S7ENG6_9XANT</name>
<reference evidence="3" key="1">
    <citation type="submission" date="2016-08" db="EMBL/GenBank/DDBJ databases">
        <authorList>
            <person name="Merda D."/>
            <person name="Briand M."/>
            <person name="Taghouti G."/>
            <person name="Carrere S."/>
            <person name="Gouzy J."/>
            <person name="Portier P."/>
            <person name="Jacques M.-A."/>
            <person name="Fischer-Le Saux M."/>
        </authorList>
    </citation>
    <scope>NUCLEOTIDE SEQUENCE [LARGE SCALE GENOMIC DNA]</scope>
    <source>
        <strain evidence="3">CFBP1817</strain>
    </source>
</reference>
<feature type="transmembrane region" description="Helical" evidence="1">
    <location>
        <begin position="82"/>
        <end position="99"/>
    </location>
</feature>
<protein>
    <submittedName>
        <fullName evidence="2">Uncharacterized protein</fullName>
    </submittedName>
</protein>
<comment type="caution">
    <text evidence="2">The sequence shown here is derived from an EMBL/GenBank/DDBJ whole genome shotgun (WGS) entry which is preliminary data.</text>
</comment>
<dbReference type="EMBL" id="MDEJ01000062">
    <property type="protein sequence ID" value="PPU93055.1"/>
    <property type="molecule type" value="Genomic_DNA"/>
</dbReference>
<dbReference type="Proteomes" id="UP000239939">
    <property type="component" value="Unassembled WGS sequence"/>
</dbReference>